<organism evidence="1 2">
    <name type="scientific">Collybia nuda</name>
    <dbReference type="NCBI Taxonomy" id="64659"/>
    <lineage>
        <taxon>Eukaryota</taxon>
        <taxon>Fungi</taxon>
        <taxon>Dikarya</taxon>
        <taxon>Basidiomycota</taxon>
        <taxon>Agaricomycotina</taxon>
        <taxon>Agaricomycetes</taxon>
        <taxon>Agaricomycetidae</taxon>
        <taxon>Agaricales</taxon>
        <taxon>Tricholomatineae</taxon>
        <taxon>Clitocybaceae</taxon>
        <taxon>Collybia</taxon>
    </lineage>
</organism>
<protein>
    <submittedName>
        <fullName evidence="1">Uncharacterized protein</fullName>
    </submittedName>
</protein>
<reference evidence="1" key="1">
    <citation type="submission" date="2020-11" db="EMBL/GenBank/DDBJ databases">
        <authorList>
            <consortium name="DOE Joint Genome Institute"/>
            <person name="Ahrendt S."/>
            <person name="Riley R."/>
            <person name="Andreopoulos W."/>
            <person name="Labutti K."/>
            <person name="Pangilinan J."/>
            <person name="Ruiz-Duenas F.J."/>
            <person name="Barrasa J.M."/>
            <person name="Sanchez-Garcia M."/>
            <person name="Camarero S."/>
            <person name="Miyauchi S."/>
            <person name="Serrano A."/>
            <person name="Linde D."/>
            <person name="Babiker R."/>
            <person name="Drula E."/>
            <person name="Ayuso-Fernandez I."/>
            <person name="Pacheco R."/>
            <person name="Padilla G."/>
            <person name="Ferreira P."/>
            <person name="Barriuso J."/>
            <person name="Kellner H."/>
            <person name="Castanera R."/>
            <person name="Alfaro M."/>
            <person name="Ramirez L."/>
            <person name="Pisabarro A.G."/>
            <person name="Kuo A."/>
            <person name="Tritt A."/>
            <person name="Lipzen A."/>
            <person name="He G."/>
            <person name="Yan M."/>
            <person name="Ng V."/>
            <person name="Cullen D."/>
            <person name="Martin F."/>
            <person name="Rosso M.-N."/>
            <person name="Henrissat B."/>
            <person name="Hibbett D."/>
            <person name="Martinez A.T."/>
            <person name="Grigoriev I.V."/>
        </authorList>
    </citation>
    <scope>NUCLEOTIDE SEQUENCE</scope>
    <source>
        <strain evidence="1">CBS 247.69</strain>
    </source>
</reference>
<dbReference type="EMBL" id="MU150460">
    <property type="protein sequence ID" value="KAF9456111.1"/>
    <property type="molecule type" value="Genomic_DNA"/>
</dbReference>
<evidence type="ECO:0000313" key="2">
    <source>
        <dbReference type="Proteomes" id="UP000807353"/>
    </source>
</evidence>
<dbReference type="AlphaFoldDB" id="A0A9P6C8D8"/>
<accession>A0A9P6C8D8</accession>
<dbReference type="OrthoDB" id="7444416at2759"/>
<keyword evidence="2" id="KW-1185">Reference proteome</keyword>
<evidence type="ECO:0000313" key="1">
    <source>
        <dbReference type="EMBL" id="KAF9456111.1"/>
    </source>
</evidence>
<proteinExistence type="predicted"/>
<name>A0A9P6C8D8_9AGAR</name>
<gene>
    <name evidence="1" type="ORF">BDZ94DRAFT_1276507</name>
</gene>
<dbReference type="Proteomes" id="UP000807353">
    <property type="component" value="Unassembled WGS sequence"/>
</dbReference>
<sequence>MLCLHSKNLQAISSHFDIVRHCNCRSEIIIARRDCDRKLSHRLQIRATRQSLRLVLKITHQKPRHCLICVTLVEIMYDHYANIPIVSTNLLCNPE</sequence>
<comment type="caution">
    <text evidence="1">The sequence shown here is derived from an EMBL/GenBank/DDBJ whole genome shotgun (WGS) entry which is preliminary data.</text>
</comment>